<dbReference type="RefSeq" id="XP_020435772.1">
    <property type="nucleotide sequence ID" value="XM_020573700.1"/>
</dbReference>
<sequence length="145" mass="16632">MKALISLLLLGIFLVLEFDDDFQLFKALTNLDRLGRREQELIIEEKNLADIIQYYIYNKMIQDLGDLTYPSGGPTPIDPTRTVPIPINVVSASPPKSGPQEISLTDPNTKPKSIQEPLDYWNAQAFKYKEIRNNNPDNFEKIFNF</sequence>
<feature type="signal peptide" evidence="2">
    <location>
        <begin position="1"/>
        <end position="17"/>
    </location>
</feature>
<evidence type="ECO:0000313" key="3">
    <source>
        <dbReference type="EMBL" id="EFA83655.1"/>
    </source>
</evidence>
<evidence type="ECO:0000256" key="2">
    <source>
        <dbReference type="SAM" id="SignalP"/>
    </source>
</evidence>
<comment type="caution">
    <text evidence="3">The sequence shown here is derived from an EMBL/GenBank/DDBJ whole genome shotgun (WGS) entry which is preliminary data.</text>
</comment>
<feature type="chain" id="PRO_5003040759" evidence="2">
    <location>
        <begin position="18"/>
        <end position="145"/>
    </location>
</feature>
<keyword evidence="4" id="KW-1185">Reference proteome</keyword>
<dbReference type="InParanoid" id="D3B2V7"/>
<proteinExistence type="predicted"/>
<accession>D3B2V7</accession>
<organism evidence="3 4">
    <name type="scientific">Heterostelium pallidum (strain ATCC 26659 / Pp 5 / PN500)</name>
    <name type="common">Cellular slime mold</name>
    <name type="synonym">Polysphondylium pallidum</name>
    <dbReference type="NCBI Taxonomy" id="670386"/>
    <lineage>
        <taxon>Eukaryota</taxon>
        <taxon>Amoebozoa</taxon>
        <taxon>Evosea</taxon>
        <taxon>Eumycetozoa</taxon>
        <taxon>Dictyostelia</taxon>
        <taxon>Acytosteliales</taxon>
        <taxon>Acytosteliaceae</taxon>
        <taxon>Heterostelium</taxon>
    </lineage>
</organism>
<evidence type="ECO:0000313" key="4">
    <source>
        <dbReference type="Proteomes" id="UP000001396"/>
    </source>
</evidence>
<keyword evidence="2" id="KW-0732">Signal</keyword>
<feature type="compositionally biased region" description="Polar residues" evidence="1">
    <location>
        <begin position="100"/>
        <end position="112"/>
    </location>
</feature>
<gene>
    <name evidence="3" type="ORF">PPL_02721</name>
</gene>
<dbReference type="AlphaFoldDB" id="D3B2V7"/>
<evidence type="ECO:0000256" key="1">
    <source>
        <dbReference type="SAM" id="MobiDB-lite"/>
    </source>
</evidence>
<feature type="region of interest" description="Disordered" evidence="1">
    <location>
        <begin position="92"/>
        <end position="114"/>
    </location>
</feature>
<dbReference type="GeneID" id="31358244"/>
<dbReference type="Proteomes" id="UP000001396">
    <property type="component" value="Unassembled WGS sequence"/>
</dbReference>
<dbReference type="EMBL" id="ADBJ01000010">
    <property type="protein sequence ID" value="EFA83655.1"/>
    <property type="molecule type" value="Genomic_DNA"/>
</dbReference>
<reference evidence="3 4" key="1">
    <citation type="journal article" date="2011" name="Genome Res.">
        <title>Phylogeny-wide analysis of social amoeba genomes highlights ancient origins for complex intercellular communication.</title>
        <authorList>
            <person name="Heidel A.J."/>
            <person name="Lawal H.M."/>
            <person name="Felder M."/>
            <person name="Schilde C."/>
            <person name="Helps N.R."/>
            <person name="Tunggal B."/>
            <person name="Rivero F."/>
            <person name="John U."/>
            <person name="Schleicher M."/>
            <person name="Eichinger L."/>
            <person name="Platzer M."/>
            <person name="Noegel A.A."/>
            <person name="Schaap P."/>
            <person name="Gloeckner G."/>
        </authorList>
    </citation>
    <scope>NUCLEOTIDE SEQUENCE [LARGE SCALE GENOMIC DNA]</scope>
    <source>
        <strain evidence="4">ATCC 26659 / Pp 5 / PN500</strain>
    </source>
</reference>
<protein>
    <submittedName>
        <fullName evidence="3">Uncharacterized protein</fullName>
    </submittedName>
</protein>
<name>D3B2V7_HETP5</name>